<gene>
    <name evidence="1" type="ORF">Amon02_000625400</name>
</gene>
<reference evidence="1" key="1">
    <citation type="submission" date="2023-04" db="EMBL/GenBank/DDBJ databases">
        <title>Ambrosiozyma monospora NBRC 10751.</title>
        <authorList>
            <person name="Ichikawa N."/>
            <person name="Sato H."/>
            <person name="Tonouchi N."/>
        </authorList>
    </citation>
    <scope>NUCLEOTIDE SEQUENCE</scope>
    <source>
        <strain evidence="1">NBRC 10751</strain>
    </source>
</reference>
<evidence type="ECO:0000313" key="1">
    <source>
        <dbReference type="EMBL" id="GME83566.1"/>
    </source>
</evidence>
<comment type="caution">
    <text evidence="1">The sequence shown here is derived from an EMBL/GenBank/DDBJ whole genome shotgun (WGS) entry which is preliminary data.</text>
</comment>
<dbReference type="EMBL" id="BSXS01004833">
    <property type="protein sequence ID" value="GME83566.1"/>
    <property type="molecule type" value="Genomic_DNA"/>
</dbReference>
<sequence>MSVSSFSFTDSQSPGLGGNNGQFNNNYNHQRPMSSFHPMSMPEHQSFNNFDIEGDINMFGANSNTADSSIAISGSNVPTASQPYSATSTASTPTMPQPPHPFGGSSSNGNGNGKQTKSTPSRRSSIASKRKSVTRRTSKKFDTTPGTPTNSTSTSNTKSSVSNGKDNNNGGSNNKDSKSNGNGSGTATTDISCTNCHTRTTPLWRRNPEGQPLCNACGLFLKLHGVVRPLSLKTDVIKKRQRGAGSSKKSKKKLNSTGGVGNPTVGDGDDLKPAPIVLNAIKRTGSMSGTRPSPTTITNGGGGIKKSSSSASLSGSAARGRTTRNSSASLNSNSLVDPTLLRSGNATVSPTSTTAMGRNGNGNGLDIDSILSLPTSSSTVTGNGSGKLPGHNSSKSLRQQVAEKRGSGGNANAGGAGTGNGGPGASDGASNWDWLTMSL</sequence>
<accession>A0ACB5T8W1</accession>
<evidence type="ECO:0000313" key="2">
    <source>
        <dbReference type="Proteomes" id="UP001165064"/>
    </source>
</evidence>
<dbReference type="Proteomes" id="UP001165064">
    <property type="component" value="Unassembled WGS sequence"/>
</dbReference>
<protein>
    <submittedName>
        <fullName evidence="1">Unnamed protein product</fullName>
    </submittedName>
</protein>
<proteinExistence type="predicted"/>
<name>A0ACB5T8W1_AMBMO</name>
<organism evidence="1 2">
    <name type="scientific">Ambrosiozyma monospora</name>
    <name type="common">Yeast</name>
    <name type="synonym">Endomycopsis monosporus</name>
    <dbReference type="NCBI Taxonomy" id="43982"/>
    <lineage>
        <taxon>Eukaryota</taxon>
        <taxon>Fungi</taxon>
        <taxon>Dikarya</taxon>
        <taxon>Ascomycota</taxon>
        <taxon>Saccharomycotina</taxon>
        <taxon>Pichiomycetes</taxon>
        <taxon>Pichiales</taxon>
        <taxon>Pichiaceae</taxon>
        <taxon>Ambrosiozyma</taxon>
    </lineage>
</organism>
<keyword evidence="2" id="KW-1185">Reference proteome</keyword>